<comment type="caution">
    <text evidence="1">The sequence shown here is derived from an EMBL/GenBank/DDBJ whole genome shotgun (WGS) entry which is preliminary data.</text>
</comment>
<dbReference type="RefSeq" id="WP_106064320.1">
    <property type="nucleotide sequence ID" value="NZ_PVXO01000060.1"/>
</dbReference>
<dbReference type="EMBL" id="PVXO01000060">
    <property type="protein sequence ID" value="PRR77704.1"/>
    <property type="molecule type" value="Genomic_DNA"/>
</dbReference>
<proteinExistence type="predicted"/>
<dbReference type="OrthoDB" id="1911755at2"/>
<dbReference type="Proteomes" id="UP000239706">
    <property type="component" value="Unassembled WGS sequence"/>
</dbReference>
<name>A0A2T0B1L8_9CLOT</name>
<protein>
    <submittedName>
        <fullName evidence="1">Uncharacterized protein</fullName>
    </submittedName>
</protein>
<evidence type="ECO:0000313" key="2">
    <source>
        <dbReference type="Proteomes" id="UP000239706"/>
    </source>
</evidence>
<reference evidence="1 2" key="1">
    <citation type="submission" date="2018-03" db="EMBL/GenBank/DDBJ databases">
        <title>Genome sequence of Clostridium liquoris DSM 100320.</title>
        <authorList>
            <person name="Poehlein A."/>
            <person name="Daniel R."/>
        </authorList>
    </citation>
    <scope>NUCLEOTIDE SEQUENCE [LARGE SCALE GENOMIC DNA]</scope>
    <source>
        <strain evidence="1 2">DSM 100320</strain>
    </source>
</reference>
<gene>
    <name evidence="1" type="ORF">CLLI_22680</name>
</gene>
<organism evidence="1 2">
    <name type="scientific">Clostridium liquoris</name>
    <dbReference type="NCBI Taxonomy" id="1289519"/>
    <lineage>
        <taxon>Bacteria</taxon>
        <taxon>Bacillati</taxon>
        <taxon>Bacillota</taxon>
        <taxon>Clostridia</taxon>
        <taxon>Eubacteriales</taxon>
        <taxon>Clostridiaceae</taxon>
        <taxon>Clostridium</taxon>
    </lineage>
</organism>
<accession>A0A2T0B1L8</accession>
<dbReference type="AlphaFoldDB" id="A0A2T0B1L8"/>
<keyword evidence="2" id="KW-1185">Reference proteome</keyword>
<evidence type="ECO:0000313" key="1">
    <source>
        <dbReference type="EMBL" id="PRR77704.1"/>
    </source>
</evidence>
<sequence>MLESTIDFKKPRQKMWGILKDKTLASLPYGHETNKEGAEVSSYATNCYEDALAEAHTLLAQGVGTKDIQVVEFVPYDYIMQPRV</sequence>